<evidence type="ECO:0000256" key="11">
    <source>
        <dbReference type="SAM" id="Phobius"/>
    </source>
</evidence>
<comment type="caution">
    <text evidence="9">Lacks conserved residue(s) required for the propagation of feature annotation.</text>
</comment>
<dbReference type="CTD" id="8685"/>
<protein>
    <recommendedName>
        <fullName evidence="12">SRCR domain-containing protein</fullName>
    </recommendedName>
</protein>
<evidence type="ECO:0000256" key="1">
    <source>
        <dbReference type="ARBA" id="ARBA00004606"/>
    </source>
</evidence>
<feature type="disulfide bond" evidence="9">
    <location>
        <begin position="368"/>
        <end position="378"/>
    </location>
</feature>
<dbReference type="Proteomes" id="UP000472271">
    <property type="component" value="Chromosome 21"/>
</dbReference>
<proteinExistence type="predicted"/>
<evidence type="ECO:0000256" key="10">
    <source>
        <dbReference type="SAM" id="MobiDB-lite"/>
    </source>
</evidence>
<evidence type="ECO:0000256" key="9">
    <source>
        <dbReference type="PROSITE-ProRule" id="PRU00196"/>
    </source>
</evidence>
<dbReference type="PROSITE" id="PS00420">
    <property type="entry name" value="SRCR_1"/>
    <property type="match status" value="1"/>
</dbReference>
<feature type="region of interest" description="Disordered" evidence="10">
    <location>
        <begin position="69"/>
        <end position="91"/>
    </location>
</feature>
<sequence>MRDQSSYTQSNPLFGMSLSSSDVSSFQPEDLRPAKPKRRWCFYVIVLYLVLQTPLNAFLIYKVFTLDSSSSGPRLEKQTSNHISPVEDPNGGDLQTLVHNNTQETKTLRGHLQTLQNQVQSLCGADGELEKLKMDVGALNGSTRSLEGRMTAISVRTGPPGPRGGQGPPGASGPKGDSGDAGQPGQKGDPGQRGEPGADGPAGPPGPMGPTGPAGDQGPGAKGEKGDTGPSGPKGDRGDTGTPGVEGPQGIHGVPGVSGQKGEKGDAGEAGVPGPAGAAGPPGAQGLPGPPGPKGDAGQRDLNVRIVPSGSRGRVEVRYNGEWGTVCDDSFDTLDGKVICRMLGYSSALRTFTASPGTGKIWLDELRCTGQENDIFNCPHMGIGINNCQHNEDAGVQCV</sequence>
<feature type="compositionally biased region" description="Low complexity" evidence="10">
    <location>
        <begin position="269"/>
        <end position="287"/>
    </location>
</feature>
<dbReference type="GeneID" id="115412510"/>
<dbReference type="PANTHER" id="PTHR48071:SF18">
    <property type="entry name" value="DELETED IN MALIGNANT BRAIN TUMORS 1 PROTEIN-RELATED"/>
    <property type="match status" value="1"/>
</dbReference>
<keyword evidence="4 11" id="KW-1133">Transmembrane helix</keyword>
<keyword evidence="3" id="KW-0735">Signal-anchor</keyword>
<dbReference type="RefSeq" id="XP_029980931.1">
    <property type="nucleotide sequence ID" value="XM_030125071.1"/>
</dbReference>
<dbReference type="PRINTS" id="PR00258">
    <property type="entry name" value="SPERACTRCPTR"/>
</dbReference>
<evidence type="ECO:0000259" key="12">
    <source>
        <dbReference type="PROSITE" id="PS50287"/>
    </source>
</evidence>
<feature type="domain" description="SRCR" evidence="12">
    <location>
        <begin position="304"/>
        <end position="399"/>
    </location>
</feature>
<feature type="transmembrane region" description="Helical" evidence="11">
    <location>
        <begin position="40"/>
        <end position="61"/>
    </location>
</feature>
<dbReference type="PROSITE" id="PS50287">
    <property type="entry name" value="SRCR_2"/>
    <property type="match status" value="1"/>
</dbReference>
<dbReference type="Pfam" id="PF00530">
    <property type="entry name" value="SRCR"/>
    <property type="match status" value="1"/>
</dbReference>
<evidence type="ECO:0000313" key="13">
    <source>
        <dbReference type="Ensembl" id="ENSSORP00005021425.1"/>
    </source>
</evidence>
<evidence type="ECO:0000256" key="4">
    <source>
        <dbReference type="ARBA" id="ARBA00022989"/>
    </source>
</evidence>
<comment type="subcellular location">
    <subcellularLocation>
        <location evidence="1">Membrane</location>
        <topology evidence="1">Single-pass type II membrane protein</topology>
    </subcellularLocation>
</comment>
<dbReference type="OrthoDB" id="10037288at2759"/>
<evidence type="ECO:0000256" key="8">
    <source>
        <dbReference type="ARBA" id="ARBA00023180"/>
    </source>
</evidence>
<evidence type="ECO:0000256" key="6">
    <source>
        <dbReference type="ARBA" id="ARBA00023157"/>
    </source>
</evidence>
<name>A0A672ZVU9_9TELE</name>
<dbReference type="FunFam" id="3.10.250.10:FF:000011">
    <property type="entry name" value="Scavenger receptor class A member 5"/>
    <property type="match status" value="1"/>
</dbReference>
<keyword evidence="6 9" id="KW-1015">Disulfide bond</keyword>
<feature type="region of interest" description="Disordered" evidence="10">
    <location>
        <begin position="143"/>
        <end position="301"/>
    </location>
</feature>
<dbReference type="Gene3D" id="3.10.250.10">
    <property type="entry name" value="SRCR-like domain"/>
    <property type="match status" value="1"/>
</dbReference>
<accession>A0A672ZVU9</accession>
<gene>
    <name evidence="13" type="primary">marco</name>
</gene>
<evidence type="ECO:0000256" key="3">
    <source>
        <dbReference type="ARBA" id="ARBA00022968"/>
    </source>
</evidence>
<evidence type="ECO:0000313" key="14">
    <source>
        <dbReference type="Proteomes" id="UP000472271"/>
    </source>
</evidence>
<keyword evidence="14" id="KW-1185">Reference proteome</keyword>
<dbReference type="Pfam" id="PF01391">
    <property type="entry name" value="Collagen"/>
    <property type="match status" value="2"/>
</dbReference>
<dbReference type="PANTHER" id="PTHR48071">
    <property type="entry name" value="SRCR DOMAIN-CONTAINING PROTEIN"/>
    <property type="match status" value="1"/>
</dbReference>
<dbReference type="SUPFAM" id="SSF56487">
    <property type="entry name" value="SRCR-like"/>
    <property type="match status" value="1"/>
</dbReference>
<reference evidence="13" key="3">
    <citation type="submission" date="2025-09" db="UniProtKB">
        <authorList>
            <consortium name="Ensembl"/>
        </authorList>
    </citation>
    <scope>IDENTIFICATION</scope>
</reference>
<dbReference type="Ensembl" id="ENSSORT00005022071.1">
    <property type="protein sequence ID" value="ENSSORP00005021425.1"/>
    <property type="gene ID" value="ENSSORG00005010482.1"/>
</dbReference>
<dbReference type="SMART" id="SM00202">
    <property type="entry name" value="SR"/>
    <property type="match status" value="1"/>
</dbReference>
<dbReference type="InterPro" id="IPR008160">
    <property type="entry name" value="Collagen"/>
</dbReference>
<evidence type="ECO:0000256" key="2">
    <source>
        <dbReference type="ARBA" id="ARBA00022692"/>
    </source>
</evidence>
<reference evidence="13" key="1">
    <citation type="submission" date="2019-06" db="EMBL/GenBank/DDBJ databases">
        <authorList>
            <consortium name="Wellcome Sanger Institute Data Sharing"/>
        </authorList>
    </citation>
    <scope>NUCLEOTIDE SEQUENCE [LARGE SCALE GENOMIC DNA]</scope>
</reference>
<dbReference type="AlphaFoldDB" id="A0A672ZVU9"/>
<dbReference type="InParanoid" id="A0A672ZVU9"/>
<reference evidence="13" key="2">
    <citation type="submission" date="2025-08" db="UniProtKB">
        <authorList>
            <consortium name="Ensembl"/>
        </authorList>
    </citation>
    <scope>IDENTIFICATION</scope>
</reference>
<keyword evidence="8" id="KW-0325">Glycoprotein</keyword>
<dbReference type="InterPro" id="IPR001190">
    <property type="entry name" value="SRCR"/>
</dbReference>
<organism evidence="13 14">
    <name type="scientific">Sphaeramia orbicularis</name>
    <name type="common">orbiculate cardinalfish</name>
    <dbReference type="NCBI Taxonomy" id="375764"/>
    <lineage>
        <taxon>Eukaryota</taxon>
        <taxon>Metazoa</taxon>
        <taxon>Chordata</taxon>
        <taxon>Craniata</taxon>
        <taxon>Vertebrata</taxon>
        <taxon>Euteleostomi</taxon>
        <taxon>Actinopterygii</taxon>
        <taxon>Neopterygii</taxon>
        <taxon>Teleostei</taxon>
        <taxon>Neoteleostei</taxon>
        <taxon>Acanthomorphata</taxon>
        <taxon>Gobiaria</taxon>
        <taxon>Kurtiformes</taxon>
        <taxon>Apogonoidei</taxon>
        <taxon>Apogonidae</taxon>
        <taxon>Apogoninae</taxon>
        <taxon>Sphaeramia</taxon>
    </lineage>
</organism>
<evidence type="ECO:0000256" key="5">
    <source>
        <dbReference type="ARBA" id="ARBA00023136"/>
    </source>
</evidence>
<dbReference type="InterPro" id="IPR036772">
    <property type="entry name" value="SRCR-like_dom_sf"/>
</dbReference>
<dbReference type="GO" id="GO:0016020">
    <property type="term" value="C:membrane"/>
    <property type="evidence" value="ECO:0007669"/>
    <property type="project" value="UniProtKB-SubCell"/>
</dbReference>
<evidence type="ECO:0000256" key="7">
    <source>
        <dbReference type="ARBA" id="ARBA00023170"/>
    </source>
</evidence>
<keyword evidence="7" id="KW-0675">Receptor</keyword>
<keyword evidence="5 11" id="KW-0472">Membrane</keyword>
<keyword evidence="2 11" id="KW-0812">Transmembrane</keyword>